<name>A0A3S0ZR12_ELYCH</name>
<sequence length="256" mass="28494">MLYTIYHQGLRLSLGAFCNTPVEIHYVAADTPSLSETRDKLSLQSSSSGCRLLAKVGCNGPPLTSVLRKSLALHQRVARPFCDVVIPFRSGASPTSAALHFAVIEISYHTFMTHEMKTCVGADSHSSSADKCCGVRAKESIFIVEAVALRMALDTVSTSRKETFLIPSNPLSLNVQYYGLHKRTSYTWWRKILHFLFELSFINANTLFNTSGSFHDPGFKKWPLSDFKENLLESMCELNAVEKVATEIPRPVNTLD</sequence>
<accession>A0A3S0ZR12</accession>
<gene>
    <name evidence="1" type="ORF">EGW08_008403</name>
</gene>
<comment type="caution">
    <text evidence="1">The sequence shown here is derived from an EMBL/GenBank/DDBJ whole genome shotgun (WGS) entry which is preliminary data.</text>
</comment>
<dbReference type="AlphaFoldDB" id="A0A3S0ZR12"/>
<evidence type="ECO:0000313" key="1">
    <source>
        <dbReference type="EMBL" id="RUS83822.1"/>
    </source>
</evidence>
<evidence type="ECO:0000313" key="2">
    <source>
        <dbReference type="Proteomes" id="UP000271974"/>
    </source>
</evidence>
<organism evidence="1 2">
    <name type="scientific">Elysia chlorotica</name>
    <name type="common">Eastern emerald elysia</name>
    <name type="synonym">Sea slug</name>
    <dbReference type="NCBI Taxonomy" id="188477"/>
    <lineage>
        <taxon>Eukaryota</taxon>
        <taxon>Metazoa</taxon>
        <taxon>Spiralia</taxon>
        <taxon>Lophotrochozoa</taxon>
        <taxon>Mollusca</taxon>
        <taxon>Gastropoda</taxon>
        <taxon>Heterobranchia</taxon>
        <taxon>Euthyneura</taxon>
        <taxon>Panpulmonata</taxon>
        <taxon>Sacoglossa</taxon>
        <taxon>Placobranchoidea</taxon>
        <taxon>Plakobranchidae</taxon>
        <taxon>Elysia</taxon>
    </lineage>
</organism>
<keyword evidence="2" id="KW-1185">Reference proteome</keyword>
<dbReference type="EMBL" id="RQTK01000228">
    <property type="protein sequence ID" value="RUS83822.1"/>
    <property type="molecule type" value="Genomic_DNA"/>
</dbReference>
<protein>
    <submittedName>
        <fullName evidence="1">Uncharacterized protein</fullName>
    </submittedName>
</protein>
<proteinExistence type="predicted"/>
<dbReference type="Proteomes" id="UP000271974">
    <property type="component" value="Unassembled WGS sequence"/>
</dbReference>
<reference evidence="1 2" key="1">
    <citation type="submission" date="2019-01" db="EMBL/GenBank/DDBJ databases">
        <title>A draft genome assembly of the solar-powered sea slug Elysia chlorotica.</title>
        <authorList>
            <person name="Cai H."/>
            <person name="Li Q."/>
            <person name="Fang X."/>
            <person name="Li J."/>
            <person name="Curtis N.E."/>
            <person name="Altenburger A."/>
            <person name="Shibata T."/>
            <person name="Feng M."/>
            <person name="Maeda T."/>
            <person name="Schwartz J.A."/>
            <person name="Shigenobu S."/>
            <person name="Lundholm N."/>
            <person name="Nishiyama T."/>
            <person name="Yang H."/>
            <person name="Hasebe M."/>
            <person name="Li S."/>
            <person name="Pierce S.K."/>
            <person name="Wang J."/>
        </authorList>
    </citation>
    <scope>NUCLEOTIDE SEQUENCE [LARGE SCALE GENOMIC DNA]</scope>
    <source>
        <strain evidence="1">EC2010</strain>
        <tissue evidence="1">Whole organism of an adult</tissue>
    </source>
</reference>
<dbReference type="OrthoDB" id="6774133at2759"/>